<feature type="transmembrane region" description="Helical" evidence="5">
    <location>
        <begin position="470"/>
        <end position="494"/>
    </location>
</feature>
<evidence type="ECO:0000256" key="3">
    <source>
        <dbReference type="ARBA" id="ARBA00022989"/>
    </source>
</evidence>
<dbReference type="InterPro" id="IPR051328">
    <property type="entry name" value="T7SS_ABC-Transporter"/>
</dbReference>
<protein>
    <submittedName>
        <fullName evidence="7">YhgE/Pip domain-containing protein</fullName>
    </submittedName>
</protein>
<dbReference type="InterPro" id="IPR017501">
    <property type="entry name" value="Phage_infect_YhgE_C"/>
</dbReference>
<gene>
    <name evidence="7" type="ORF">HW450_01200</name>
</gene>
<feature type="transmembrane region" description="Helical" evidence="5">
    <location>
        <begin position="577"/>
        <end position="595"/>
    </location>
</feature>
<dbReference type="NCBIfam" id="TIGR03057">
    <property type="entry name" value="xxxLxxG_by_4"/>
    <property type="match status" value="7"/>
</dbReference>
<accession>A0A7G5FFL9</accession>
<keyword evidence="8" id="KW-1185">Reference proteome</keyword>
<dbReference type="PANTHER" id="PTHR43077:SF5">
    <property type="entry name" value="PHAGE INFECTION PROTEIN"/>
    <property type="match status" value="1"/>
</dbReference>
<dbReference type="RefSeq" id="WP_182386232.1">
    <property type="nucleotide sequence ID" value="NZ_CP059833.1"/>
</dbReference>
<name>A0A7G5FFL9_9CORY</name>
<evidence type="ECO:0000256" key="5">
    <source>
        <dbReference type="SAM" id="Phobius"/>
    </source>
</evidence>
<dbReference type="PANTHER" id="PTHR43077">
    <property type="entry name" value="TRANSPORT PERMEASE YVFS-RELATED"/>
    <property type="match status" value="1"/>
</dbReference>
<evidence type="ECO:0000313" key="7">
    <source>
        <dbReference type="EMBL" id="QMV85410.1"/>
    </source>
</evidence>
<evidence type="ECO:0000256" key="1">
    <source>
        <dbReference type="ARBA" id="ARBA00004141"/>
    </source>
</evidence>
<dbReference type="Gene3D" id="3.40.1710.10">
    <property type="entry name" value="abc type-2 transporter like domain"/>
    <property type="match status" value="1"/>
</dbReference>
<reference evidence="7 8" key="1">
    <citation type="submission" date="2020-07" db="EMBL/GenBank/DDBJ databases">
        <title>non toxigenic Corynebacterium sp. nov from a clinical source.</title>
        <authorList>
            <person name="Bernier A.-M."/>
            <person name="Bernard K."/>
        </authorList>
    </citation>
    <scope>NUCLEOTIDE SEQUENCE [LARGE SCALE GENOMIC DNA]</scope>
    <source>
        <strain evidence="8">NML 93-0612</strain>
    </source>
</reference>
<proteinExistence type="predicted"/>
<comment type="subcellular location">
    <subcellularLocation>
        <location evidence="1">Membrane</location>
        <topology evidence="1">Multi-pass membrane protein</topology>
    </subcellularLocation>
</comment>
<dbReference type="Pfam" id="PF12698">
    <property type="entry name" value="ABC2_membrane_3"/>
    <property type="match status" value="2"/>
</dbReference>
<dbReference type="NCBIfam" id="TIGR03061">
    <property type="entry name" value="pip_yhgE_Nterm"/>
    <property type="match status" value="1"/>
</dbReference>
<feature type="domain" description="ABC-2 type transporter transmembrane" evidence="6">
    <location>
        <begin position="24"/>
        <end position="168"/>
    </location>
</feature>
<dbReference type="InterPro" id="IPR013525">
    <property type="entry name" value="ABC2_TM"/>
</dbReference>
<dbReference type="AlphaFoldDB" id="A0A7G5FFL9"/>
<evidence type="ECO:0000313" key="8">
    <source>
        <dbReference type="Proteomes" id="UP000515570"/>
    </source>
</evidence>
<sequence length="673" mass="70523">MNLFHIGSELRRFATGKLPRAAFVVLTLLPLIFGGLFPWAYWDPITGLKDLPVAVVNSDTGAEVKGEHINAGEQVQRKLIESDKVGFVEATAQEAERGVADGTYYFALELPTDFSEAVTSVDSDNPHAAQIATVYNNANGFIATMLGNTVTNQVVSTIDAELGKKATNQLLIGFNTISSGLGQAADGSKKLSDGVSQARTGSDKLAEGNHTLAEKSTQLNNGAQQLANGTSQLDAGIKKAADGAVQLDNGLGQLQGATTQLGSGASQIAAGVDKIVGMAGGLTNAQNQVLAPLVNASAQLRALGIPAAIDLANQFDGVIASISQQGVGPASKTAADLQRLQTGAHALAYQLDNPESEYRQGMTAAGTGASQLATGLGALSEGSGKLVIGTKTLTAGTTQLVDGTQQLSVGAAALRDGLVQLDEGSGELSLKLSDASQKVPNFDDDKRENASTMLGRMVNTHNEGQELTKFGVGLAPFFASLAMFLGGTMMFMVLRPLKRRAIDAGMHPFRVAISSWIPGIIIGSLQATAVWFVLEFLLGAHAVHPLGLWAALIGVSMTFVAVTQSINALVGTSAGRLLCIILMALQLVSSGGLYPPETQPAFLRWFHTIDPITYSVNLFRQMLVGGHSVWDGRLTQSILVLGCVLIGALTITTLSAWRDRVMSLDTLHPELNI</sequence>
<dbReference type="EMBL" id="CP059833">
    <property type="protein sequence ID" value="QMV85410.1"/>
    <property type="molecule type" value="Genomic_DNA"/>
</dbReference>
<evidence type="ECO:0000256" key="2">
    <source>
        <dbReference type="ARBA" id="ARBA00022692"/>
    </source>
</evidence>
<dbReference type="NCBIfam" id="TIGR03062">
    <property type="entry name" value="pip_yhgE_Cterm"/>
    <property type="match status" value="1"/>
</dbReference>
<feature type="transmembrane region" description="Helical" evidence="5">
    <location>
        <begin position="21"/>
        <end position="42"/>
    </location>
</feature>
<dbReference type="GO" id="GO:0140359">
    <property type="term" value="F:ABC-type transporter activity"/>
    <property type="evidence" value="ECO:0007669"/>
    <property type="project" value="InterPro"/>
</dbReference>
<feature type="transmembrane region" description="Helical" evidence="5">
    <location>
        <begin position="638"/>
        <end position="657"/>
    </location>
</feature>
<organism evidence="7 8">
    <name type="scientific">Corynebacterium hindlerae</name>
    <dbReference type="NCBI Taxonomy" id="699041"/>
    <lineage>
        <taxon>Bacteria</taxon>
        <taxon>Bacillati</taxon>
        <taxon>Actinomycetota</taxon>
        <taxon>Actinomycetes</taxon>
        <taxon>Mycobacteriales</taxon>
        <taxon>Corynebacteriaceae</taxon>
        <taxon>Corynebacterium</taxon>
    </lineage>
</organism>
<dbReference type="InterPro" id="IPR017500">
    <property type="entry name" value="Phage_infect_YhgE_N"/>
</dbReference>
<keyword evidence="2 5" id="KW-0812">Transmembrane</keyword>
<keyword evidence="3 5" id="KW-1133">Transmembrane helix</keyword>
<dbReference type="InterPro" id="IPR023908">
    <property type="entry name" value="xxxLxxG_rpt"/>
</dbReference>
<evidence type="ECO:0000259" key="6">
    <source>
        <dbReference type="Pfam" id="PF12698"/>
    </source>
</evidence>
<feature type="domain" description="ABC-2 type transporter transmembrane" evidence="6">
    <location>
        <begin position="448"/>
        <end position="652"/>
    </location>
</feature>
<keyword evidence="4 5" id="KW-0472">Membrane</keyword>
<dbReference type="Proteomes" id="UP000515570">
    <property type="component" value="Chromosome"/>
</dbReference>
<evidence type="ECO:0000256" key="4">
    <source>
        <dbReference type="ARBA" id="ARBA00023136"/>
    </source>
</evidence>
<feature type="transmembrane region" description="Helical" evidence="5">
    <location>
        <begin position="546"/>
        <end position="570"/>
    </location>
</feature>
<dbReference type="GO" id="GO:0016020">
    <property type="term" value="C:membrane"/>
    <property type="evidence" value="ECO:0007669"/>
    <property type="project" value="UniProtKB-SubCell"/>
</dbReference>
<feature type="transmembrane region" description="Helical" evidence="5">
    <location>
        <begin position="515"/>
        <end position="534"/>
    </location>
</feature>